<feature type="compositionally biased region" description="Basic and acidic residues" evidence="1">
    <location>
        <begin position="172"/>
        <end position="183"/>
    </location>
</feature>
<organism evidence="4 5">
    <name type="scientific">Methanophagales virus GBV302</name>
    <dbReference type="NCBI Taxonomy" id="2999281"/>
    <lineage>
        <taxon>Viruses</taxon>
        <taxon>Duplodnaviria</taxon>
        <taxon>Heunggongvirae</taxon>
        <taxon>Uroviricota</taxon>
        <taxon>Caudoviricetes</taxon>
        <taxon>Nakonvirales</taxon>
        <taxon>Ekchuahviridae</taxon>
        <taxon>Kukulkanvirus</taxon>
        <taxon>Kukulkanvirus mexicoense</taxon>
    </lineage>
</organism>
<accession>A0A9E8V9F5</accession>
<feature type="region of interest" description="Disordered" evidence="1">
    <location>
        <begin position="152"/>
        <end position="188"/>
    </location>
</feature>
<reference evidence="4 5" key="1">
    <citation type="submission" date="2022-10" db="EMBL/GenBank/DDBJ databases">
        <title>Evolutionary Diversification of Methanotrophic Ca. Methanophagales (ANME-1) and Their Expansive Virome.</title>
        <authorList>
            <person name="Laso-Perez R."/>
            <person name="Wu F."/>
            <person name="Cremiere A."/>
            <person name="Speth D.R."/>
            <person name="Magyar J.S."/>
            <person name="Krupovic M."/>
            <person name="Orphan V.J."/>
        </authorList>
    </citation>
    <scope>NUCLEOTIDE SEQUENCE [LARGE SCALE GENOMIC DNA]</scope>
</reference>
<keyword evidence="5" id="KW-1185">Reference proteome</keyword>
<feature type="domain" description="Putative metallopeptidase" evidence="3">
    <location>
        <begin position="12"/>
        <end position="259"/>
    </location>
</feature>
<dbReference type="EMBL" id="OP880253">
    <property type="protein sequence ID" value="WAE39559.1"/>
    <property type="molecule type" value="Genomic_DNA"/>
</dbReference>
<dbReference type="PANTHER" id="PTHR38730">
    <property type="entry name" value="SLL7028 PROTEIN"/>
    <property type="match status" value="1"/>
</dbReference>
<evidence type="ECO:0000259" key="3">
    <source>
        <dbReference type="Pfam" id="PF13203"/>
    </source>
</evidence>
<feature type="compositionally biased region" description="Low complexity" evidence="1">
    <location>
        <begin position="152"/>
        <end position="163"/>
    </location>
</feature>
<dbReference type="Pfam" id="PF13203">
    <property type="entry name" value="DUF2201_N"/>
    <property type="match status" value="1"/>
</dbReference>
<feature type="domain" description="VWA-like" evidence="2">
    <location>
        <begin position="277"/>
        <end position="402"/>
    </location>
</feature>
<dbReference type="PANTHER" id="PTHR38730:SF1">
    <property type="entry name" value="SLL7028 PROTEIN"/>
    <property type="match status" value="1"/>
</dbReference>
<evidence type="ECO:0000313" key="5">
    <source>
        <dbReference type="Proteomes" id="UP001156237"/>
    </source>
</evidence>
<gene>
    <name evidence="4" type="ORF">FHOMOCKG_00031</name>
</gene>
<dbReference type="InterPro" id="IPR025154">
    <property type="entry name" value="Put_metallopeptidase_dom"/>
</dbReference>
<evidence type="ECO:0000256" key="1">
    <source>
        <dbReference type="SAM" id="MobiDB-lite"/>
    </source>
</evidence>
<sequence length="412" mass="47542">MNENRLKKIRRAKFMFLQKKPFWSGVLTVPVEIGKEFKGVPIEVAATDGKTFYLNEDYLDRISPSDLTFDLAHEYLHILLSHIWDLRLRIATNDVEWEIANMAADYVTNAIIKEEFGYLPSSFLFDEKYTSKTFEQVYRELMKNFQGIGEQSQCGQSASGGQSEPKSGQGEENSRGKNTEGKKRLQGHKIWKHSKENDALGRTIRQSLLRSFMQGTLPASLKREVLNILHPPLPISEIISSFVLERSYSKRNWKRLHKRRYPPLLYPQIKGRNRLQICVAIDTSGSIDTELLSEFKAGMQFLFSYFKGDLNVLLLQCDAKVQVKHWIHSPEELDEIEWKGGGGTDFRPVFKEIEKYPELRGLIYITDTYGTSPNSVPNFPVIWLVPDSLRDRHQKLPFGRVVFYDGGRGREE</sequence>
<evidence type="ECO:0000313" key="4">
    <source>
        <dbReference type="EMBL" id="WAE39559.1"/>
    </source>
</evidence>
<proteinExistence type="predicted"/>
<name>A0A9E8V9F5_9CAUD</name>
<dbReference type="Pfam" id="PF09967">
    <property type="entry name" value="DUF2201"/>
    <property type="match status" value="1"/>
</dbReference>
<evidence type="ECO:0000259" key="2">
    <source>
        <dbReference type="Pfam" id="PF09967"/>
    </source>
</evidence>
<dbReference type="Proteomes" id="UP001156237">
    <property type="component" value="Segment"/>
</dbReference>
<dbReference type="InterPro" id="IPR018698">
    <property type="entry name" value="VWA-like_dom"/>
</dbReference>
<protein>
    <submittedName>
        <fullName evidence="4">Uncharacterized protein</fullName>
    </submittedName>
</protein>